<dbReference type="PANTHER" id="PTHR48100">
    <property type="entry name" value="BROAD-SPECIFICITY PHOSPHATASE YOR283W-RELATED"/>
    <property type="match status" value="1"/>
</dbReference>
<dbReference type="OrthoDB" id="496981at2759"/>
<evidence type="ECO:0000256" key="1">
    <source>
        <dbReference type="SAM" id="MobiDB-lite"/>
    </source>
</evidence>
<evidence type="ECO:0000313" key="2">
    <source>
        <dbReference type="EMBL" id="RSH89008.1"/>
    </source>
</evidence>
<dbReference type="InterPro" id="IPR050275">
    <property type="entry name" value="PGM_Phosphatase"/>
</dbReference>
<dbReference type="PANTHER" id="PTHR48100:SF54">
    <property type="entry name" value="PHOSPHATASE SPAC5H10.03-RELATED"/>
    <property type="match status" value="1"/>
</dbReference>
<dbReference type="InterPro" id="IPR013078">
    <property type="entry name" value="His_Pase_superF_clade-1"/>
</dbReference>
<gene>
    <name evidence="2" type="ORF">EHS25_002670</name>
</gene>
<dbReference type="Proteomes" id="UP000279259">
    <property type="component" value="Unassembled WGS sequence"/>
</dbReference>
<dbReference type="AlphaFoldDB" id="A0A427YD39"/>
<protein>
    <submittedName>
        <fullName evidence="2">Uncharacterized protein</fullName>
    </submittedName>
</protein>
<sequence length="427" mass="46250">MTITRTSPTAKKIYLTRHAQAEHNVTSDWTIRDAPLTDFGRKQCREMHAVTKGTLQQGGQLLVCSPLRRTMETMIVGFPHLQSRLEGSGKHPILLDILQEVGNVPCDTPLDPIEALRASNNGLFADLDFSTLSPDYASKMGIFSPGQATERAKRVRKWLRDRPEEEIVVVAHGDILRFILDRHHSSREWANTEIKLCTFATSSDEDAVLIELQADIRPPDADTEPTTSELAILAERYINALEPFAVFAKSPSPCLVGLSHWEQTDSMGLVNTIKGVVGGTTHLTVSGTTHPFQRHGASSHLIRPLELRASAELTENYQGSKTGDSAEVSKHNPSSATETAQIPRPPTSMPLAGPPEWTPSNQVPIGRTGGGEGVEAVSDGVEPEGVSGVERKGEVLSDQQKTVNYATGAKAGTEGVREGYGRGGEVA</sequence>
<dbReference type="Pfam" id="PF00300">
    <property type="entry name" value="His_Phos_1"/>
    <property type="match status" value="1"/>
</dbReference>
<evidence type="ECO:0000313" key="3">
    <source>
        <dbReference type="Proteomes" id="UP000279259"/>
    </source>
</evidence>
<dbReference type="SUPFAM" id="SSF53254">
    <property type="entry name" value="Phosphoglycerate mutase-like"/>
    <property type="match status" value="1"/>
</dbReference>
<comment type="caution">
    <text evidence="2">The sequence shown here is derived from an EMBL/GenBank/DDBJ whole genome shotgun (WGS) entry which is preliminary data.</text>
</comment>
<reference evidence="2 3" key="1">
    <citation type="submission" date="2018-11" db="EMBL/GenBank/DDBJ databases">
        <title>Genome sequence of Saitozyma podzolica DSM 27192.</title>
        <authorList>
            <person name="Aliyu H."/>
            <person name="Gorte O."/>
            <person name="Ochsenreither K."/>
        </authorList>
    </citation>
    <scope>NUCLEOTIDE SEQUENCE [LARGE SCALE GENOMIC DNA]</scope>
    <source>
        <strain evidence="2 3">DSM 27192</strain>
    </source>
</reference>
<dbReference type="InterPro" id="IPR029033">
    <property type="entry name" value="His_PPase_superfam"/>
</dbReference>
<dbReference type="GO" id="GO:0016791">
    <property type="term" value="F:phosphatase activity"/>
    <property type="evidence" value="ECO:0007669"/>
    <property type="project" value="TreeGrafter"/>
</dbReference>
<organism evidence="2 3">
    <name type="scientific">Saitozyma podzolica</name>
    <dbReference type="NCBI Taxonomy" id="1890683"/>
    <lineage>
        <taxon>Eukaryota</taxon>
        <taxon>Fungi</taxon>
        <taxon>Dikarya</taxon>
        <taxon>Basidiomycota</taxon>
        <taxon>Agaricomycotina</taxon>
        <taxon>Tremellomycetes</taxon>
        <taxon>Tremellales</taxon>
        <taxon>Trimorphomycetaceae</taxon>
        <taxon>Saitozyma</taxon>
    </lineage>
</organism>
<dbReference type="Gene3D" id="3.40.50.1240">
    <property type="entry name" value="Phosphoglycerate mutase-like"/>
    <property type="match status" value="1"/>
</dbReference>
<keyword evidence="3" id="KW-1185">Reference proteome</keyword>
<name>A0A427YD39_9TREE</name>
<proteinExistence type="predicted"/>
<feature type="compositionally biased region" description="Pro residues" evidence="1">
    <location>
        <begin position="343"/>
        <end position="357"/>
    </location>
</feature>
<dbReference type="CDD" id="cd07067">
    <property type="entry name" value="HP_PGM_like"/>
    <property type="match status" value="1"/>
</dbReference>
<dbReference type="SMART" id="SM00855">
    <property type="entry name" value="PGAM"/>
    <property type="match status" value="1"/>
</dbReference>
<feature type="compositionally biased region" description="Polar residues" evidence="1">
    <location>
        <begin position="331"/>
        <end position="340"/>
    </location>
</feature>
<dbReference type="GO" id="GO:0005737">
    <property type="term" value="C:cytoplasm"/>
    <property type="evidence" value="ECO:0007669"/>
    <property type="project" value="TreeGrafter"/>
</dbReference>
<feature type="region of interest" description="Disordered" evidence="1">
    <location>
        <begin position="317"/>
        <end position="394"/>
    </location>
</feature>
<accession>A0A427YD39</accession>
<dbReference type="EMBL" id="RSCD01000015">
    <property type="protein sequence ID" value="RSH89008.1"/>
    <property type="molecule type" value="Genomic_DNA"/>
</dbReference>